<comment type="similarity">
    <text evidence="1">Belongs to the DegT/DnrJ/EryC1 family.</text>
</comment>
<protein>
    <submittedName>
        <fullName evidence="2">DegT/DnrJ/EryC1/StrS aminotransferase family protein</fullName>
    </submittedName>
</protein>
<proteinExistence type="inferred from homology"/>
<accession>A0A415E6Q8</accession>
<evidence type="ECO:0000256" key="1">
    <source>
        <dbReference type="RuleBase" id="RU004508"/>
    </source>
</evidence>
<evidence type="ECO:0000313" key="3">
    <source>
        <dbReference type="Proteomes" id="UP000284841"/>
    </source>
</evidence>
<reference evidence="2 3" key="1">
    <citation type="submission" date="2018-08" db="EMBL/GenBank/DDBJ databases">
        <title>A genome reference for cultivated species of the human gut microbiota.</title>
        <authorList>
            <person name="Zou Y."/>
            <person name="Xue W."/>
            <person name="Luo G."/>
        </authorList>
    </citation>
    <scope>NUCLEOTIDE SEQUENCE [LARGE SCALE GENOMIC DNA]</scope>
    <source>
        <strain evidence="2 3">AM07-24</strain>
    </source>
</reference>
<keyword evidence="2" id="KW-0808">Transferase</keyword>
<dbReference type="SUPFAM" id="SSF53383">
    <property type="entry name" value="PLP-dependent transferases"/>
    <property type="match status" value="1"/>
</dbReference>
<dbReference type="Pfam" id="PF01041">
    <property type="entry name" value="DegT_DnrJ_EryC1"/>
    <property type="match status" value="1"/>
</dbReference>
<sequence>MLIGGFYSVDGGLLCAEPTGEDFDLRLASEGGYDLKVYTNNGRTASVYAMKHCADRMRHKKVLLPDYLCLSVISAVEWAGIDYDFYRVQADLTVDLADLSAKLADDVGMIYLIHYFSVPQPLEVVQAVKEMAATRDILVMEDITQALFSKDGERMGFGDYIVASTRKWFPMTDGGLLAIKDGTCGKLQTLEPAYDESVYQELLISVVRMQYEMNPQMDKAPYLRFEKAANASRYQDLTPRRMTAASRTILFNTDSDVLMKKRIENYRYLYEQLTGLEEIEILSRPLDSGGDYVPFGLTLLAEDRDGLYRHLVERNVIPEIQWLLPVEYYEPGEDAVYLSAHNLMLQCDQRYDLPQMKYVAEVIREYYG</sequence>
<dbReference type="InterPro" id="IPR000653">
    <property type="entry name" value="DegT/StrS_aminotransferase"/>
</dbReference>
<dbReference type="Gene3D" id="3.40.640.10">
    <property type="entry name" value="Type I PLP-dependent aspartate aminotransferase-like (Major domain)"/>
    <property type="match status" value="1"/>
</dbReference>
<name>A0A415E6Q8_9FIRM</name>
<keyword evidence="1" id="KW-0663">Pyridoxal phosphate</keyword>
<dbReference type="EMBL" id="QRMS01000001">
    <property type="protein sequence ID" value="RHJ89456.1"/>
    <property type="molecule type" value="Genomic_DNA"/>
</dbReference>
<dbReference type="OrthoDB" id="8955051at2"/>
<dbReference type="RefSeq" id="WP_118333582.1">
    <property type="nucleotide sequence ID" value="NZ_AP025567.1"/>
</dbReference>
<dbReference type="Proteomes" id="UP000284841">
    <property type="component" value="Unassembled WGS sequence"/>
</dbReference>
<dbReference type="Gene3D" id="3.90.1150.10">
    <property type="entry name" value="Aspartate Aminotransferase, domain 1"/>
    <property type="match status" value="1"/>
</dbReference>
<organism evidence="2 3">
    <name type="scientific">Emergencia timonensis</name>
    <dbReference type="NCBI Taxonomy" id="1776384"/>
    <lineage>
        <taxon>Bacteria</taxon>
        <taxon>Bacillati</taxon>
        <taxon>Bacillota</taxon>
        <taxon>Clostridia</taxon>
        <taxon>Peptostreptococcales</taxon>
        <taxon>Anaerovoracaceae</taxon>
        <taxon>Emergencia</taxon>
    </lineage>
</organism>
<comment type="caution">
    <text evidence="2">The sequence shown here is derived from an EMBL/GenBank/DDBJ whole genome shotgun (WGS) entry which is preliminary data.</text>
</comment>
<dbReference type="STRING" id="1776384.GCA_900086585_02803"/>
<evidence type="ECO:0000313" key="2">
    <source>
        <dbReference type="EMBL" id="RHJ89456.1"/>
    </source>
</evidence>
<gene>
    <name evidence="2" type="ORF">DW099_02460</name>
</gene>
<keyword evidence="3" id="KW-1185">Reference proteome</keyword>
<dbReference type="GO" id="GO:0008483">
    <property type="term" value="F:transaminase activity"/>
    <property type="evidence" value="ECO:0007669"/>
    <property type="project" value="UniProtKB-KW"/>
</dbReference>
<dbReference type="InterPro" id="IPR015422">
    <property type="entry name" value="PyrdxlP-dep_Trfase_small"/>
</dbReference>
<keyword evidence="2" id="KW-0032">Aminotransferase</keyword>
<dbReference type="InterPro" id="IPR015421">
    <property type="entry name" value="PyrdxlP-dep_Trfase_major"/>
</dbReference>
<dbReference type="InterPro" id="IPR015424">
    <property type="entry name" value="PyrdxlP-dep_Trfase"/>
</dbReference>
<dbReference type="AlphaFoldDB" id="A0A415E6Q8"/>